<proteinExistence type="predicted"/>
<sequence length="109" mass="11858">MSLPREGASEGTVGSLDYIARVRIPPPKALPTDRPIPILALSPTDGKNVSKILNVAAAESAKIRISSTFKDFFGITIATIAIHKPNTKYLMILFTISEKSTKPFIETFI</sequence>
<dbReference type="AlphaFoldDB" id="A0A6C0KHB5"/>
<name>A0A6C0KHB5_9ZZZZ</name>
<reference evidence="1" key="1">
    <citation type="journal article" date="2020" name="Nature">
        <title>Giant virus diversity and host interactions through global metagenomics.</title>
        <authorList>
            <person name="Schulz F."/>
            <person name="Roux S."/>
            <person name="Paez-Espino D."/>
            <person name="Jungbluth S."/>
            <person name="Walsh D.A."/>
            <person name="Denef V.J."/>
            <person name="McMahon K.D."/>
            <person name="Konstantinidis K.T."/>
            <person name="Eloe-Fadrosh E.A."/>
            <person name="Kyrpides N.C."/>
            <person name="Woyke T."/>
        </authorList>
    </citation>
    <scope>NUCLEOTIDE SEQUENCE</scope>
    <source>
        <strain evidence="1">GVMAG-S-3300012000-53</strain>
    </source>
</reference>
<protein>
    <submittedName>
        <fullName evidence="1">Uncharacterized protein</fullName>
    </submittedName>
</protein>
<dbReference type="EMBL" id="MN740886">
    <property type="protein sequence ID" value="QHU16591.1"/>
    <property type="molecule type" value="Genomic_DNA"/>
</dbReference>
<accession>A0A6C0KHB5</accession>
<organism evidence="1">
    <name type="scientific">viral metagenome</name>
    <dbReference type="NCBI Taxonomy" id="1070528"/>
    <lineage>
        <taxon>unclassified sequences</taxon>
        <taxon>metagenomes</taxon>
        <taxon>organismal metagenomes</taxon>
    </lineage>
</organism>
<evidence type="ECO:0000313" key="1">
    <source>
        <dbReference type="EMBL" id="QHU16591.1"/>
    </source>
</evidence>